<keyword evidence="5" id="KW-0862">Zinc</keyword>
<keyword evidence="6 10" id="KW-1133">Transmembrane helix</keyword>
<dbReference type="PANTHER" id="PTHR11562">
    <property type="entry name" value="CATION EFFLUX PROTEIN/ ZINC TRANSPORTER"/>
    <property type="match status" value="1"/>
</dbReference>
<feature type="compositionally biased region" description="Basic and acidic residues" evidence="9">
    <location>
        <begin position="97"/>
        <end position="116"/>
    </location>
</feature>
<dbReference type="NCBIfam" id="TIGR01297">
    <property type="entry name" value="CDF"/>
    <property type="match status" value="1"/>
</dbReference>
<evidence type="ECO:0000256" key="6">
    <source>
        <dbReference type="ARBA" id="ARBA00022989"/>
    </source>
</evidence>
<feature type="domain" description="Cation efflux protein cytoplasmic" evidence="12">
    <location>
        <begin position="328"/>
        <end position="399"/>
    </location>
</feature>
<reference evidence="13 14" key="1">
    <citation type="submission" date="2018-03" db="EMBL/GenBank/DDBJ databases">
        <title>Ahniella affigens gen. nov., sp. nov., a gammaproteobacterium isolated from sandy soil near a stream.</title>
        <authorList>
            <person name="Ko Y."/>
            <person name="Kim J.-H."/>
        </authorList>
    </citation>
    <scope>NUCLEOTIDE SEQUENCE [LARGE SCALE GENOMIC DNA]</scope>
    <source>
        <strain evidence="13 14">D13</strain>
    </source>
</reference>
<evidence type="ECO:0000256" key="5">
    <source>
        <dbReference type="ARBA" id="ARBA00022906"/>
    </source>
</evidence>
<comment type="subcellular location">
    <subcellularLocation>
        <location evidence="1">Membrane</location>
        <topology evidence="1">Multi-pass membrane protein</topology>
    </subcellularLocation>
</comment>
<feature type="compositionally biased region" description="Basic and acidic residues" evidence="9">
    <location>
        <begin position="38"/>
        <end position="51"/>
    </location>
</feature>
<dbReference type="SUPFAM" id="SSF160240">
    <property type="entry name" value="Cation efflux protein cytoplasmic domain-like"/>
    <property type="match status" value="1"/>
</dbReference>
<evidence type="ECO:0000259" key="12">
    <source>
        <dbReference type="Pfam" id="PF16916"/>
    </source>
</evidence>
<name>A0A2P1PMX3_9GAMM</name>
<dbReference type="KEGG" id="xba:C7S18_02785"/>
<proteinExistence type="inferred from homology"/>
<evidence type="ECO:0000256" key="3">
    <source>
        <dbReference type="ARBA" id="ARBA00022448"/>
    </source>
</evidence>
<dbReference type="Pfam" id="PF01545">
    <property type="entry name" value="Cation_efflux"/>
    <property type="match status" value="1"/>
</dbReference>
<protein>
    <submittedName>
        <fullName evidence="13">Cation transporter</fullName>
    </submittedName>
</protein>
<feature type="transmembrane region" description="Helical" evidence="10">
    <location>
        <begin position="164"/>
        <end position="181"/>
    </location>
</feature>
<dbReference type="InterPro" id="IPR027469">
    <property type="entry name" value="Cation_efflux_TMD_sf"/>
</dbReference>
<feature type="transmembrane region" description="Helical" evidence="10">
    <location>
        <begin position="231"/>
        <end position="252"/>
    </location>
</feature>
<evidence type="ECO:0000313" key="13">
    <source>
        <dbReference type="EMBL" id="AVP96185.1"/>
    </source>
</evidence>
<dbReference type="Proteomes" id="UP000241074">
    <property type="component" value="Chromosome"/>
</dbReference>
<gene>
    <name evidence="13" type="ORF">C7S18_02785</name>
</gene>
<dbReference type="EMBL" id="CP027860">
    <property type="protein sequence ID" value="AVP96185.1"/>
    <property type="molecule type" value="Genomic_DNA"/>
</dbReference>
<dbReference type="InterPro" id="IPR002524">
    <property type="entry name" value="Cation_efflux"/>
</dbReference>
<dbReference type="AlphaFoldDB" id="A0A2P1PMX3"/>
<keyword evidence="5" id="KW-0864">Zinc transport</keyword>
<feature type="domain" description="Cation efflux protein transmembrane" evidence="11">
    <location>
        <begin position="133"/>
        <end position="317"/>
    </location>
</feature>
<feature type="region of interest" description="Disordered" evidence="9">
    <location>
        <begin position="26"/>
        <end position="116"/>
    </location>
</feature>
<sequence>MIAMTAQASAIQSPFSRNIFFVSKNPKEARQNRRKCIKPRDSIDSPPDRQSKWGLSRVGGYWADPASRHPPGRRMESPQYMGAHHHHGHGSGHSHSHGHDHEPGDGNGHDHHHDPHDVHAHAHEAALGAFRWSMLLNVTLVVAEAIAGVMIDSVALLADAAHNLGDVLGLLLAYAAARLAVKKPDARHTYGYARSTILAAMVNAGILMFACGALTLESIDRFSASHQPSGIIMMAVAGLAVLVNAGSALLFWRSQKHDLNARGAYLHLAADAAVSIAVVGAGLLITLGGPNWLDPLISLLVNAVILWSAIQLLRQALDLSLDAVPAHLSVADIDRALKVIPGVRALHDLHVWPLSTTVAAMTAHIEHDGIRDSDELLADAQDVMARKFNIHHCTIQLENVGCRQRCEDYPAP</sequence>
<dbReference type="InterPro" id="IPR050681">
    <property type="entry name" value="CDF/SLC30A"/>
</dbReference>
<evidence type="ECO:0000259" key="11">
    <source>
        <dbReference type="Pfam" id="PF01545"/>
    </source>
</evidence>
<keyword evidence="7" id="KW-0406">Ion transport</keyword>
<feature type="compositionally biased region" description="Basic residues" evidence="9">
    <location>
        <begin position="83"/>
        <end position="96"/>
    </location>
</feature>
<feature type="transmembrane region" description="Helical" evidence="10">
    <location>
        <begin position="292"/>
        <end position="310"/>
    </location>
</feature>
<dbReference type="PANTHER" id="PTHR11562:SF17">
    <property type="entry name" value="RE54080P-RELATED"/>
    <property type="match status" value="1"/>
</dbReference>
<dbReference type="GO" id="GO:0005385">
    <property type="term" value="F:zinc ion transmembrane transporter activity"/>
    <property type="evidence" value="ECO:0007669"/>
    <property type="project" value="TreeGrafter"/>
</dbReference>
<dbReference type="OrthoDB" id="9809646at2"/>
<keyword evidence="4 10" id="KW-0812">Transmembrane</keyword>
<evidence type="ECO:0000256" key="1">
    <source>
        <dbReference type="ARBA" id="ARBA00004141"/>
    </source>
</evidence>
<dbReference type="Pfam" id="PF16916">
    <property type="entry name" value="ZT_dimer"/>
    <property type="match status" value="1"/>
</dbReference>
<keyword evidence="3" id="KW-0813">Transport</keyword>
<evidence type="ECO:0000313" key="14">
    <source>
        <dbReference type="Proteomes" id="UP000241074"/>
    </source>
</evidence>
<comment type="similarity">
    <text evidence="2">Belongs to the cation diffusion facilitator (CDF) transporter (TC 2.A.4) family. SLC30A subfamily.</text>
</comment>
<feature type="transmembrane region" description="Helical" evidence="10">
    <location>
        <begin position="264"/>
        <end position="286"/>
    </location>
</feature>
<dbReference type="InterPro" id="IPR058533">
    <property type="entry name" value="Cation_efflux_TM"/>
</dbReference>
<dbReference type="InterPro" id="IPR027470">
    <property type="entry name" value="Cation_efflux_CTD"/>
</dbReference>
<feature type="transmembrane region" description="Helical" evidence="10">
    <location>
        <begin position="135"/>
        <end position="158"/>
    </location>
</feature>
<evidence type="ECO:0000256" key="9">
    <source>
        <dbReference type="SAM" id="MobiDB-lite"/>
    </source>
</evidence>
<accession>A0A2P1PMX3</accession>
<organism evidence="13 14">
    <name type="scientific">Ahniella affigens</name>
    <dbReference type="NCBI Taxonomy" id="2021234"/>
    <lineage>
        <taxon>Bacteria</taxon>
        <taxon>Pseudomonadati</taxon>
        <taxon>Pseudomonadota</taxon>
        <taxon>Gammaproteobacteria</taxon>
        <taxon>Lysobacterales</taxon>
        <taxon>Rhodanobacteraceae</taxon>
        <taxon>Ahniella</taxon>
    </lineage>
</organism>
<reference evidence="13 14" key="2">
    <citation type="submission" date="2018-03" db="EMBL/GenBank/DDBJ databases">
        <authorList>
            <person name="Keele B.F."/>
        </authorList>
    </citation>
    <scope>NUCLEOTIDE SEQUENCE [LARGE SCALE GENOMIC DNA]</scope>
    <source>
        <strain evidence="13 14">D13</strain>
    </source>
</reference>
<evidence type="ECO:0000256" key="2">
    <source>
        <dbReference type="ARBA" id="ARBA00008873"/>
    </source>
</evidence>
<dbReference type="InterPro" id="IPR036837">
    <property type="entry name" value="Cation_efflux_CTD_sf"/>
</dbReference>
<keyword evidence="8 10" id="KW-0472">Membrane</keyword>
<dbReference type="Gene3D" id="1.20.1510.10">
    <property type="entry name" value="Cation efflux protein transmembrane domain"/>
    <property type="match status" value="1"/>
</dbReference>
<evidence type="ECO:0000256" key="8">
    <source>
        <dbReference type="ARBA" id="ARBA00023136"/>
    </source>
</evidence>
<evidence type="ECO:0000256" key="4">
    <source>
        <dbReference type="ARBA" id="ARBA00022692"/>
    </source>
</evidence>
<keyword evidence="14" id="KW-1185">Reference proteome</keyword>
<feature type="transmembrane region" description="Helical" evidence="10">
    <location>
        <begin position="193"/>
        <end position="216"/>
    </location>
</feature>
<dbReference type="SUPFAM" id="SSF161111">
    <property type="entry name" value="Cation efflux protein transmembrane domain-like"/>
    <property type="match status" value="1"/>
</dbReference>
<dbReference type="GO" id="GO:0005886">
    <property type="term" value="C:plasma membrane"/>
    <property type="evidence" value="ECO:0007669"/>
    <property type="project" value="TreeGrafter"/>
</dbReference>
<evidence type="ECO:0000256" key="7">
    <source>
        <dbReference type="ARBA" id="ARBA00023065"/>
    </source>
</evidence>
<evidence type="ECO:0000256" key="10">
    <source>
        <dbReference type="SAM" id="Phobius"/>
    </source>
</evidence>